<keyword evidence="2 7" id="KW-0699">rRNA-binding</keyword>
<evidence type="ECO:0000313" key="9">
    <source>
        <dbReference type="EMBL" id="PIU75515.1"/>
    </source>
</evidence>
<dbReference type="GO" id="GO:0019843">
    <property type="term" value="F:rRNA binding"/>
    <property type="evidence" value="ECO:0007669"/>
    <property type="project" value="UniProtKB-UniRule"/>
</dbReference>
<dbReference type="NCBIfam" id="NF003698">
    <property type="entry name" value="PRK05309.1"/>
    <property type="match status" value="1"/>
</dbReference>
<dbReference type="InterPro" id="IPR001971">
    <property type="entry name" value="Ribosomal_uS11"/>
</dbReference>
<dbReference type="HAMAP" id="MF_01310">
    <property type="entry name" value="Ribosomal_uS11"/>
    <property type="match status" value="1"/>
</dbReference>
<dbReference type="AlphaFoldDB" id="A0A2M7AXZ6"/>
<evidence type="ECO:0000256" key="4">
    <source>
        <dbReference type="ARBA" id="ARBA00022980"/>
    </source>
</evidence>
<dbReference type="Pfam" id="PF00411">
    <property type="entry name" value="Ribosomal_S11"/>
    <property type="match status" value="1"/>
</dbReference>
<organism evidence="9 10">
    <name type="scientific">Candidatus Portnoybacteria bacterium CG06_land_8_20_14_3_00_39_12</name>
    <dbReference type="NCBI Taxonomy" id="1974809"/>
    <lineage>
        <taxon>Bacteria</taxon>
        <taxon>Candidatus Portnoyibacteriota</taxon>
    </lineage>
</organism>
<evidence type="ECO:0000256" key="2">
    <source>
        <dbReference type="ARBA" id="ARBA00022730"/>
    </source>
</evidence>
<dbReference type="SUPFAM" id="SSF53137">
    <property type="entry name" value="Translational machinery components"/>
    <property type="match status" value="1"/>
</dbReference>
<keyword evidence="3 7" id="KW-0694">RNA-binding</keyword>
<evidence type="ECO:0000313" key="10">
    <source>
        <dbReference type="Proteomes" id="UP000228775"/>
    </source>
</evidence>
<dbReference type="NCBIfam" id="TIGR03632">
    <property type="entry name" value="uS11_bact"/>
    <property type="match status" value="1"/>
</dbReference>
<comment type="caution">
    <text evidence="9">The sequence shown here is derived from an EMBL/GenBank/DDBJ whole genome shotgun (WGS) entry which is preliminary data.</text>
</comment>
<dbReference type="InterPro" id="IPR018102">
    <property type="entry name" value="Ribosomal_uS11_CS"/>
</dbReference>
<evidence type="ECO:0000256" key="8">
    <source>
        <dbReference type="RuleBase" id="RU003629"/>
    </source>
</evidence>
<dbReference type="EMBL" id="PEVY01000007">
    <property type="protein sequence ID" value="PIU75515.1"/>
    <property type="molecule type" value="Genomic_DNA"/>
</dbReference>
<evidence type="ECO:0000256" key="7">
    <source>
        <dbReference type="HAMAP-Rule" id="MF_01310"/>
    </source>
</evidence>
<dbReference type="PROSITE" id="PS00054">
    <property type="entry name" value="RIBOSOMAL_S11"/>
    <property type="match status" value="1"/>
</dbReference>
<sequence>MGKKRIYQKTEEEVLKETEKQQKAQNKATGLVSAKNVKVVEGCAFVQATYNNTIVSLTDAVGNLLAWSSAGSLGFKGPKKATPFAAAKVSETVISKVKTRGLAKIKIYVKGIGSGRESAVRTLANSGMEILLIKDVTPAPHNGCRPPKPRRV</sequence>
<dbReference type="GO" id="GO:0003735">
    <property type="term" value="F:structural constituent of ribosome"/>
    <property type="evidence" value="ECO:0007669"/>
    <property type="project" value="InterPro"/>
</dbReference>
<proteinExistence type="inferred from homology"/>
<reference evidence="10" key="1">
    <citation type="submission" date="2017-09" db="EMBL/GenBank/DDBJ databases">
        <title>Depth-based differentiation of microbial function through sediment-hosted aquifers and enrichment of novel symbionts in the deep terrestrial subsurface.</title>
        <authorList>
            <person name="Probst A.J."/>
            <person name="Ladd B."/>
            <person name="Jarett J.K."/>
            <person name="Geller-Mcgrath D.E."/>
            <person name="Sieber C.M.K."/>
            <person name="Emerson J.B."/>
            <person name="Anantharaman K."/>
            <person name="Thomas B.C."/>
            <person name="Malmstrom R."/>
            <person name="Stieglmeier M."/>
            <person name="Klingl A."/>
            <person name="Woyke T."/>
            <person name="Ryan C.M."/>
            <person name="Banfield J.F."/>
        </authorList>
    </citation>
    <scope>NUCLEOTIDE SEQUENCE [LARGE SCALE GENOMIC DNA]</scope>
</reference>
<comment type="function">
    <text evidence="7">Located on the platform of the 30S subunit, it bridges several disparate RNA helices of the 16S rRNA. Forms part of the Shine-Dalgarno cleft in the 70S ribosome.</text>
</comment>
<dbReference type="InterPro" id="IPR036967">
    <property type="entry name" value="Ribosomal_uS11_sf"/>
</dbReference>
<dbReference type="GO" id="GO:0005840">
    <property type="term" value="C:ribosome"/>
    <property type="evidence" value="ECO:0007669"/>
    <property type="project" value="UniProtKB-KW"/>
</dbReference>
<name>A0A2M7AXZ6_9BACT</name>
<evidence type="ECO:0000256" key="3">
    <source>
        <dbReference type="ARBA" id="ARBA00022884"/>
    </source>
</evidence>
<evidence type="ECO:0000256" key="6">
    <source>
        <dbReference type="ARBA" id="ARBA00035160"/>
    </source>
</evidence>
<evidence type="ECO:0000256" key="5">
    <source>
        <dbReference type="ARBA" id="ARBA00023274"/>
    </source>
</evidence>
<dbReference type="GO" id="GO:0006412">
    <property type="term" value="P:translation"/>
    <property type="evidence" value="ECO:0007669"/>
    <property type="project" value="UniProtKB-UniRule"/>
</dbReference>
<dbReference type="Proteomes" id="UP000228775">
    <property type="component" value="Unassembled WGS sequence"/>
</dbReference>
<comment type="subunit">
    <text evidence="7">Part of the 30S ribosomal subunit. Interacts with proteins S7 and S18. Binds to IF-3.</text>
</comment>
<protein>
    <recommendedName>
        <fullName evidence="6 7">Small ribosomal subunit protein uS11</fullName>
    </recommendedName>
</protein>
<dbReference type="PIRSF" id="PIRSF002131">
    <property type="entry name" value="Ribosomal_S11"/>
    <property type="match status" value="1"/>
</dbReference>
<dbReference type="Gene3D" id="3.30.420.80">
    <property type="entry name" value="Ribosomal protein S11"/>
    <property type="match status" value="1"/>
</dbReference>
<comment type="similarity">
    <text evidence="1 7 8">Belongs to the universal ribosomal protein uS11 family.</text>
</comment>
<keyword evidence="5 7" id="KW-0687">Ribonucleoprotein</keyword>
<evidence type="ECO:0000256" key="1">
    <source>
        <dbReference type="ARBA" id="ARBA00006194"/>
    </source>
</evidence>
<dbReference type="GO" id="GO:1990904">
    <property type="term" value="C:ribonucleoprotein complex"/>
    <property type="evidence" value="ECO:0007669"/>
    <property type="project" value="UniProtKB-KW"/>
</dbReference>
<dbReference type="InterPro" id="IPR019981">
    <property type="entry name" value="Ribosomal_uS11_bac-type"/>
</dbReference>
<dbReference type="PANTHER" id="PTHR11759">
    <property type="entry name" value="40S RIBOSOMAL PROTEIN S14/30S RIBOSOMAL PROTEIN S11"/>
    <property type="match status" value="1"/>
</dbReference>
<gene>
    <name evidence="7" type="primary">rpsK</name>
    <name evidence="9" type="ORF">COS76_00410</name>
</gene>
<accession>A0A2M7AXZ6</accession>
<keyword evidence="4 7" id="KW-0689">Ribosomal protein</keyword>